<organism evidence="2 3">
    <name type="scientific">Croceifilum oryzae</name>
    <dbReference type="NCBI Taxonomy" id="1553429"/>
    <lineage>
        <taxon>Bacteria</taxon>
        <taxon>Bacillati</taxon>
        <taxon>Bacillota</taxon>
        <taxon>Bacilli</taxon>
        <taxon>Bacillales</taxon>
        <taxon>Thermoactinomycetaceae</taxon>
        <taxon>Croceifilum</taxon>
    </lineage>
</organism>
<reference evidence="2 3" key="1">
    <citation type="submission" date="2023-07" db="EMBL/GenBank/DDBJ databases">
        <title>Genomic Encyclopedia of Type Strains, Phase IV (KMG-IV): sequencing the most valuable type-strain genomes for metagenomic binning, comparative biology and taxonomic classification.</title>
        <authorList>
            <person name="Goeker M."/>
        </authorList>
    </citation>
    <scope>NUCLEOTIDE SEQUENCE [LARGE SCALE GENOMIC DNA]</scope>
    <source>
        <strain evidence="2 3">DSM 46876</strain>
    </source>
</reference>
<keyword evidence="1" id="KW-0812">Transmembrane</keyword>
<feature type="transmembrane region" description="Helical" evidence="1">
    <location>
        <begin position="89"/>
        <end position="108"/>
    </location>
</feature>
<keyword evidence="3" id="KW-1185">Reference proteome</keyword>
<dbReference type="EMBL" id="JAUSUV010000001">
    <property type="protein sequence ID" value="MDQ0416033.1"/>
    <property type="molecule type" value="Genomic_DNA"/>
</dbReference>
<name>A0AAJ1WR80_9BACL</name>
<protein>
    <submittedName>
        <fullName evidence="2">Membrane protein YfhO</fullName>
    </submittedName>
</protein>
<evidence type="ECO:0000313" key="2">
    <source>
        <dbReference type="EMBL" id="MDQ0416033.1"/>
    </source>
</evidence>
<proteinExistence type="predicted"/>
<comment type="caution">
    <text evidence="2">The sequence shown here is derived from an EMBL/GenBank/DDBJ whole genome shotgun (WGS) entry which is preliminary data.</text>
</comment>
<feature type="transmembrane region" description="Helical" evidence="1">
    <location>
        <begin position="277"/>
        <end position="296"/>
    </location>
</feature>
<gene>
    <name evidence="2" type="ORF">J2Z48_000191</name>
</gene>
<dbReference type="CDD" id="cd00637">
    <property type="entry name" value="7tm_classA_rhodopsin-like"/>
    <property type="match status" value="1"/>
</dbReference>
<keyword evidence="1" id="KW-0472">Membrane</keyword>
<feature type="transmembrane region" description="Helical" evidence="1">
    <location>
        <begin position="337"/>
        <end position="355"/>
    </location>
</feature>
<feature type="transmembrane region" description="Helical" evidence="1">
    <location>
        <begin position="393"/>
        <end position="414"/>
    </location>
</feature>
<dbReference type="InterPro" id="IPR018580">
    <property type="entry name" value="Uncharacterised_YfhO"/>
</dbReference>
<dbReference type="PANTHER" id="PTHR38454">
    <property type="entry name" value="INTEGRAL MEMBRANE PROTEIN-RELATED"/>
    <property type="match status" value="1"/>
</dbReference>
<feature type="transmembrane region" description="Helical" evidence="1">
    <location>
        <begin position="140"/>
        <end position="166"/>
    </location>
</feature>
<feature type="transmembrane region" description="Helical" evidence="1">
    <location>
        <begin position="370"/>
        <end position="386"/>
    </location>
</feature>
<keyword evidence="1" id="KW-1133">Transmembrane helix</keyword>
<evidence type="ECO:0000313" key="3">
    <source>
        <dbReference type="Proteomes" id="UP001238450"/>
    </source>
</evidence>
<dbReference type="Proteomes" id="UP001238450">
    <property type="component" value="Unassembled WGS sequence"/>
</dbReference>
<dbReference type="AlphaFoldDB" id="A0AAJ1WR80"/>
<feature type="transmembrane region" description="Helical" evidence="1">
    <location>
        <begin position="66"/>
        <end position="83"/>
    </location>
</feature>
<evidence type="ECO:0000256" key="1">
    <source>
        <dbReference type="SAM" id="Phobius"/>
    </source>
</evidence>
<sequence>MMQVSHFYPFLNQEYGQGNFMWSWKYGLGGDIFSEFLYYFSTSPFFWLTMPLDLANIHDVYQVRMFTSIFKIAVAMIFMYHYLRYLKRTQLSSIVGSLIYGGSIYLVFNSLRFDFMADGMVWLPLLILGFERMIDHKKKGLFVAMVFLIVCSNFYLAFISTVFLYLYAGLKYFLIRDKFQFVDFIKYYLRITLWYIVGVLLSLFALLPAIGAYLKVDRFYYDLHIPLFFEKSFYKEFFFNLFLVPKKVDFVLVLPIMIFLLTLYGFFIKEKQMRQRMIFATFIFVLTMFPITYSFFNGLSSIQFRWTYLFIFVLAQIIPYILDHLMLEQPHRKMKQYFIVVSVLLVVMVMLRPMIVKLKPPSTGYLKQDIMIGALGLLTVGCFFLIHKLPRKVIATSLVGLLTLNILLTNWVLIHEYLGSPRTVKERQHKFLKLYDQPEDVAMFRDLEKEDPTFFRTMWEGIPEFNAPLVYGYRGFSTYNSLISGTVHRFFKNDYNILQYNTPSLYMNLDNRIYPETVLANKYYVIPKDRSWERKTFGGPHTYLRGDLSWKPYGYTLMKETTKFKVYRNDNALPIGFLYDSIVDRQTFDGLNYAQKDQLLLHAAVVDKDDRSKANLPVFQTDQLKVQNHVVNKQDIKLKNATLTGDFLVAGEDAELIIPNPFAQKLGETLLEVEVKRKDNKGFSLEIMQKDPKAPGLEVTEKKFKRYDEDNTYNYPRKKIVFNTGYNPATDYITVKIPDAGSYKLRELSLQFNSLEGFQELVKQKKEQSLQNVSFTSNQVKGEIKAAKDGILYLAIPYSKGWKATIDGKRVDPIKVNATFTGLPITKGDHKIELSYFTPYLLEGAGISFVTLLSLLGYFWWERRKKRNSAV</sequence>
<feature type="transmembrane region" description="Helical" evidence="1">
    <location>
        <begin position="250"/>
        <end position="268"/>
    </location>
</feature>
<feature type="transmembrane region" description="Helical" evidence="1">
    <location>
        <begin position="308"/>
        <end position="325"/>
    </location>
</feature>
<accession>A0AAJ1WR80</accession>
<dbReference type="PANTHER" id="PTHR38454:SF1">
    <property type="entry name" value="INTEGRAL MEMBRANE PROTEIN"/>
    <property type="match status" value="1"/>
</dbReference>
<feature type="transmembrane region" description="Helical" evidence="1">
    <location>
        <begin position="840"/>
        <end position="861"/>
    </location>
</feature>
<feature type="transmembrane region" description="Helical" evidence="1">
    <location>
        <begin position="187"/>
        <end position="214"/>
    </location>
</feature>
<dbReference type="Pfam" id="PF09586">
    <property type="entry name" value="YfhO"/>
    <property type="match status" value="1"/>
</dbReference>